<dbReference type="InterPro" id="IPR008929">
    <property type="entry name" value="Chondroitin_lyas"/>
</dbReference>
<evidence type="ECO:0000256" key="3">
    <source>
        <dbReference type="SAM" id="MobiDB-lite"/>
    </source>
</evidence>
<protein>
    <submittedName>
        <fullName evidence="5">Alginate lyase family protein</fullName>
    </submittedName>
</protein>
<dbReference type="Pfam" id="PF05426">
    <property type="entry name" value="Alginate_lyase"/>
    <property type="match status" value="1"/>
</dbReference>
<dbReference type="EMBL" id="JBIAHM010000006">
    <property type="protein sequence ID" value="MFE9600766.1"/>
    <property type="molecule type" value="Genomic_DNA"/>
</dbReference>
<evidence type="ECO:0000256" key="1">
    <source>
        <dbReference type="ARBA" id="ARBA00022729"/>
    </source>
</evidence>
<comment type="caution">
    <text evidence="5">The sequence shown here is derived from an EMBL/GenBank/DDBJ whole genome shotgun (WGS) entry which is preliminary data.</text>
</comment>
<evidence type="ECO:0000256" key="2">
    <source>
        <dbReference type="ARBA" id="ARBA00023239"/>
    </source>
</evidence>
<accession>A0ABW6M3Q0</accession>
<dbReference type="SUPFAM" id="SSF48230">
    <property type="entry name" value="Chondroitin AC/alginate lyase"/>
    <property type="match status" value="1"/>
</dbReference>
<dbReference type="GO" id="GO:0016829">
    <property type="term" value="F:lyase activity"/>
    <property type="evidence" value="ECO:0007669"/>
    <property type="project" value="UniProtKB-KW"/>
</dbReference>
<sequence>MATNAPEPTGAAKPTGARKPANKHRLTRRGLFTLGGGVAAAGVVGGGIAAFSGGGADAAQPGTAIGTATARPQALTHPGMLHNAGDLHRAKVRIAAHKDPWLKGWTRLTDNPHSASTWQPRPQAVVVRGGTGQNYGILYNDIHAAYQNALRWQIGGTKANGDTAVAILNAWSATLTSVNGNADRFLASGIYGYQFANAAELVRDHPDFEFARFEKMLRTVFTPMNTDFLTNHNTANITNYWANWDLCNVASLMATGILCDDRATFERAVTYMKSGAGNGSFTHAIPFVYSGQNLAQWQESGRDQGHTMMGMGLMGAICEMAWNQDVDLYGYLDNRFMKAAEYVAKYNLGAAVPFTTYAWRSGQGAGRYMEQPVISDIARGTVRPVWEILHNHYARRRRLSTPFITLMAEKVRAEGGGGDYGPNSGGYDQLGFGTLLYSK</sequence>
<evidence type="ECO:0000313" key="5">
    <source>
        <dbReference type="EMBL" id="MFE9600766.1"/>
    </source>
</evidence>
<feature type="region of interest" description="Disordered" evidence="3">
    <location>
        <begin position="1"/>
        <end position="25"/>
    </location>
</feature>
<dbReference type="InterPro" id="IPR006311">
    <property type="entry name" value="TAT_signal"/>
</dbReference>
<dbReference type="Gene3D" id="1.50.10.100">
    <property type="entry name" value="Chondroitin AC/alginate lyase"/>
    <property type="match status" value="1"/>
</dbReference>
<evidence type="ECO:0000259" key="4">
    <source>
        <dbReference type="Pfam" id="PF05426"/>
    </source>
</evidence>
<evidence type="ECO:0000313" key="6">
    <source>
        <dbReference type="Proteomes" id="UP001601303"/>
    </source>
</evidence>
<feature type="domain" description="Alginate lyase" evidence="4">
    <location>
        <begin position="143"/>
        <end position="346"/>
    </location>
</feature>
<dbReference type="InterPro" id="IPR008397">
    <property type="entry name" value="Alginate_lyase_dom"/>
</dbReference>
<proteinExistence type="predicted"/>
<dbReference type="RefSeq" id="WP_388107479.1">
    <property type="nucleotide sequence ID" value="NZ_JBIAHM010000006.1"/>
</dbReference>
<organism evidence="5 6">
    <name type="scientific">Streptomyces hokutonensis</name>
    <dbReference type="NCBI Taxonomy" id="1306990"/>
    <lineage>
        <taxon>Bacteria</taxon>
        <taxon>Bacillati</taxon>
        <taxon>Actinomycetota</taxon>
        <taxon>Actinomycetes</taxon>
        <taxon>Kitasatosporales</taxon>
        <taxon>Streptomycetaceae</taxon>
        <taxon>Streptomyces</taxon>
    </lineage>
</organism>
<keyword evidence="6" id="KW-1185">Reference proteome</keyword>
<name>A0ABW6M3Q0_9ACTN</name>
<keyword evidence="2 5" id="KW-0456">Lyase</keyword>
<keyword evidence="1" id="KW-0732">Signal</keyword>
<dbReference type="PROSITE" id="PS51318">
    <property type="entry name" value="TAT"/>
    <property type="match status" value="1"/>
</dbReference>
<gene>
    <name evidence="5" type="ORF">ACFYNQ_19625</name>
</gene>
<reference evidence="5 6" key="1">
    <citation type="submission" date="2024-10" db="EMBL/GenBank/DDBJ databases">
        <title>The Natural Products Discovery Center: Release of the First 8490 Sequenced Strains for Exploring Actinobacteria Biosynthetic Diversity.</title>
        <authorList>
            <person name="Kalkreuter E."/>
            <person name="Kautsar S.A."/>
            <person name="Yang D."/>
            <person name="Bader C.D."/>
            <person name="Teijaro C.N."/>
            <person name="Fluegel L."/>
            <person name="Davis C.M."/>
            <person name="Simpson J.R."/>
            <person name="Lauterbach L."/>
            <person name="Steele A.D."/>
            <person name="Gui C."/>
            <person name="Meng S."/>
            <person name="Li G."/>
            <person name="Viehrig K."/>
            <person name="Ye F."/>
            <person name="Su P."/>
            <person name="Kiefer A.F."/>
            <person name="Nichols A."/>
            <person name="Cepeda A.J."/>
            <person name="Yan W."/>
            <person name="Fan B."/>
            <person name="Jiang Y."/>
            <person name="Adhikari A."/>
            <person name="Zheng C.-J."/>
            <person name="Schuster L."/>
            <person name="Cowan T.M."/>
            <person name="Smanski M.J."/>
            <person name="Chevrette M.G."/>
            <person name="De Carvalho L.P.S."/>
            <person name="Shen B."/>
        </authorList>
    </citation>
    <scope>NUCLEOTIDE SEQUENCE [LARGE SCALE GENOMIC DNA]</scope>
    <source>
        <strain evidence="5 6">NPDC006488</strain>
    </source>
</reference>
<dbReference type="Proteomes" id="UP001601303">
    <property type="component" value="Unassembled WGS sequence"/>
</dbReference>